<dbReference type="GO" id="GO:0003700">
    <property type="term" value="F:DNA-binding transcription factor activity"/>
    <property type="evidence" value="ECO:0007669"/>
    <property type="project" value="TreeGrafter"/>
</dbReference>
<dbReference type="InterPro" id="IPR050707">
    <property type="entry name" value="HTH_MetabolicPath_Reg"/>
</dbReference>
<dbReference type="PANTHER" id="PTHR30136:SF24">
    <property type="entry name" value="HTH-TYPE TRANSCRIPTIONAL REPRESSOR ALLR"/>
    <property type="match status" value="1"/>
</dbReference>
<dbReference type="GO" id="GO:0045892">
    <property type="term" value="P:negative regulation of DNA-templated transcription"/>
    <property type="evidence" value="ECO:0007669"/>
    <property type="project" value="TreeGrafter"/>
</dbReference>
<dbReference type="OrthoDB" id="4068713at2"/>
<feature type="domain" description="IclR-ED" evidence="5">
    <location>
        <begin position="72"/>
        <end position="247"/>
    </location>
</feature>
<reference evidence="6" key="1">
    <citation type="submission" date="2016-10" db="EMBL/GenBank/DDBJ databases">
        <title>Draft Genome Sequence of Nocardioides luteus Strain BAFB, an Alkane-Degrading Bacterium Isolated from JP-7 Polluted Soil.</title>
        <authorList>
            <person name="Brown L."/>
            <person name="Ruiz O.N."/>
            <person name="Gunasekera T."/>
        </authorList>
    </citation>
    <scope>NUCLEOTIDE SEQUENCE [LARGE SCALE GENOMIC DNA]</scope>
    <source>
        <strain evidence="6">BAFB</strain>
    </source>
</reference>
<gene>
    <name evidence="6" type="ORF">UG56_013305</name>
</gene>
<dbReference type="Pfam" id="PF01614">
    <property type="entry name" value="IclR_C"/>
    <property type="match status" value="1"/>
</dbReference>
<evidence type="ECO:0000259" key="4">
    <source>
        <dbReference type="PROSITE" id="PS51077"/>
    </source>
</evidence>
<dbReference type="InterPro" id="IPR005471">
    <property type="entry name" value="Tscrpt_reg_IclR_N"/>
</dbReference>
<comment type="caution">
    <text evidence="6">The sequence shown here is derived from an EMBL/GenBank/DDBJ whole genome shotgun (WGS) entry which is preliminary data.</text>
</comment>
<dbReference type="GO" id="GO:0003677">
    <property type="term" value="F:DNA binding"/>
    <property type="evidence" value="ECO:0007669"/>
    <property type="project" value="UniProtKB-KW"/>
</dbReference>
<protein>
    <submittedName>
        <fullName evidence="6">IclR family transcriptional regulator</fullName>
    </submittedName>
</protein>
<organism evidence="6 7">
    <name type="scientific">Nocardioides luteus</name>
    <dbReference type="NCBI Taxonomy" id="1844"/>
    <lineage>
        <taxon>Bacteria</taxon>
        <taxon>Bacillati</taxon>
        <taxon>Actinomycetota</taxon>
        <taxon>Actinomycetes</taxon>
        <taxon>Propionibacteriales</taxon>
        <taxon>Nocardioidaceae</taxon>
        <taxon>Nocardioides</taxon>
    </lineage>
</organism>
<dbReference type="InterPro" id="IPR014757">
    <property type="entry name" value="Tscrpt_reg_IclR_C"/>
</dbReference>
<name>A0A1J4N3R8_9ACTN</name>
<keyword evidence="2" id="KW-0238">DNA-binding</keyword>
<dbReference type="SMART" id="SM00346">
    <property type="entry name" value="HTH_ICLR"/>
    <property type="match status" value="1"/>
</dbReference>
<evidence type="ECO:0000313" key="6">
    <source>
        <dbReference type="EMBL" id="OIJ26220.1"/>
    </source>
</evidence>
<dbReference type="InterPro" id="IPR029016">
    <property type="entry name" value="GAF-like_dom_sf"/>
</dbReference>
<dbReference type="SUPFAM" id="SSF46785">
    <property type="entry name" value="Winged helix' DNA-binding domain"/>
    <property type="match status" value="1"/>
</dbReference>
<accession>A0A1J4N3R8</accession>
<dbReference type="Proteomes" id="UP000033772">
    <property type="component" value="Unassembled WGS sequence"/>
</dbReference>
<dbReference type="EMBL" id="JZDQ02000017">
    <property type="protein sequence ID" value="OIJ26220.1"/>
    <property type="molecule type" value="Genomic_DNA"/>
</dbReference>
<dbReference type="RefSeq" id="WP_071327062.1">
    <property type="nucleotide sequence ID" value="NZ_JZDQ02000017.1"/>
</dbReference>
<keyword evidence="3" id="KW-0804">Transcription</keyword>
<dbReference type="SUPFAM" id="SSF55781">
    <property type="entry name" value="GAF domain-like"/>
    <property type="match status" value="1"/>
</dbReference>
<evidence type="ECO:0000256" key="1">
    <source>
        <dbReference type="ARBA" id="ARBA00023015"/>
    </source>
</evidence>
<dbReference type="Gene3D" id="3.30.450.40">
    <property type="match status" value="1"/>
</dbReference>
<sequence length="247" mass="26757">MAGNSRQAGASVTSRALAILSAFDEQHRAMSLSQIATRADLPLATTHRLLGELFRWGALERLPSGDYVIGRKIWDIGHLAPAETGLRQVAEPFLHDLYGATLATVHLAVREGTEVVYLDRLRGNQSVPVVSKVGGRLPLHATGVGKVLLAHAPEEVQEAVLSSLPRITPYTITQPGVLRRQLRQVLDRGYATTREEMSLGACSIAVPIHRRDEVIASLGLVVATLKGSEQRLYGALRVAAESIGRRL</sequence>
<dbReference type="InterPro" id="IPR036390">
    <property type="entry name" value="WH_DNA-bd_sf"/>
</dbReference>
<dbReference type="STRING" id="1844.UG56_013305"/>
<dbReference type="InterPro" id="IPR036388">
    <property type="entry name" value="WH-like_DNA-bd_sf"/>
</dbReference>
<dbReference type="PROSITE" id="PS51077">
    <property type="entry name" value="HTH_ICLR"/>
    <property type="match status" value="1"/>
</dbReference>
<dbReference type="Gene3D" id="1.10.10.10">
    <property type="entry name" value="Winged helix-like DNA-binding domain superfamily/Winged helix DNA-binding domain"/>
    <property type="match status" value="1"/>
</dbReference>
<dbReference type="Pfam" id="PF09339">
    <property type="entry name" value="HTH_IclR"/>
    <property type="match status" value="1"/>
</dbReference>
<keyword evidence="7" id="KW-1185">Reference proteome</keyword>
<evidence type="ECO:0000256" key="3">
    <source>
        <dbReference type="ARBA" id="ARBA00023163"/>
    </source>
</evidence>
<feature type="domain" description="HTH iclR-type" evidence="4">
    <location>
        <begin position="10"/>
        <end position="71"/>
    </location>
</feature>
<proteinExistence type="predicted"/>
<dbReference type="PROSITE" id="PS51078">
    <property type="entry name" value="ICLR_ED"/>
    <property type="match status" value="1"/>
</dbReference>
<evidence type="ECO:0000313" key="7">
    <source>
        <dbReference type="Proteomes" id="UP000033772"/>
    </source>
</evidence>
<keyword evidence="1" id="KW-0805">Transcription regulation</keyword>
<evidence type="ECO:0000259" key="5">
    <source>
        <dbReference type="PROSITE" id="PS51078"/>
    </source>
</evidence>
<dbReference type="AlphaFoldDB" id="A0A1J4N3R8"/>
<dbReference type="PANTHER" id="PTHR30136">
    <property type="entry name" value="HELIX-TURN-HELIX TRANSCRIPTIONAL REGULATOR, ICLR FAMILY"/>
    <property type="match status" value="1"/>
</dbReference>
<evidence type="ECO:0000256" key="2">
    <source>
        <dbReference type="ARBA" id="ARBA00023125"/>
    </source>
</evidence>